<feature type="binding site" evidence="6">
    <location>
        <begin position="200"/>
        <end position="204"/>
    </location>
    <ligand>
        <name>GTP</name>
        <dbReference type="ChEBI" id="CHEBI:37565"/>
    </ligand>
</feature>
<dbReference type="RefSeq" id="XP_037162154.1">
    <property type="nucleotide sequence ID" value="XM_037310838.1"/>
</dbReference>
<keyword evidence="5" id="KW-0807">Transducer</keyword>
<evidence type="ECO:0000256" key="4">
    <source>
        <dbReference type="ARBA" id="ARBA00023134"/>
    </source>
</evidence>
<dbReference type="GO" id="GO:0003924">
    <property type="term" value="F:GTPase activity"/>
    <property type="evidence" value="ECO:0007669"/>
    <property type="project" value="InterPro"/>
</dbReference>
<feature type="compositionally biased region" description="Basic and acidic residues" evidence="8">
    <location>
        <begin position="7"/>
        <end position="26"/>
    </location>
</feature>
<dbReference type="AlphaFoldDB" id="A0A8H6FQ99"/>
<dbReference type="SUPFAM" id="SSF47895">
    <property type="entry name" value="Transducin (alpha subunit), insertion domain"/>
    <property type="match status" value="1"/>
</dbReference>
<feature type="binding site" evidence="6">
    <location>
        <begin position="150"/>
        <end position="151"/>
    </location>
    <ligand>
        <name>GTP</name>
        <dbReference type="ChEBI" id="CHEBI:37565"/>
    </ligand>
</feature>
<feature type="domain" description="Rhodopsin" evidence="9">
    <location>
        <begin position="390"/>
        <end position="504"/>
    </location>
</feature>
<dbReference type="GO" id="GO:0007186">
    <property type="term" value="P:G protein-coupled receptor signaling pathway"/>
    <property type="evidence" value="ECO:0007669"/>
    <property type="project" value="InterPro"/>
</dbReference>
<dbReference type="GeneID" id="59290596"/>
<keyword evidence="4 6" id="KW-0342">GTP-binding</keyword>
<dbReference type="InterPro" id="IPR001019">
    <property type="entry name" value="Gprotein_alpha_su"/>
</dbReference>
<dbReference type="OrthoDB" id="5817230at2759"/>
<dbReference type="GO" id="GO:0031683">
    <property type="term" value="F:G-protein beta/gamma-subunit complex binding"/>
    <property type="evidence" value="ECO:0007669"/>
    <property type="project" value="InterPro"/>
</dbReference>
<dbReference type="FunFam" id="3.40.50.300:FF:000051">
    <property type="entry name" value="Guanine nucleotide-binding protein subunit alpha"/>
    <property type="match status" value="1"/>
</dbReference>
<dbReference type="SMART" id="SM00275">
    <property type="entry name" value="G_alpha"/>
    <property type="match status" value="1"/>
</dbReference>
<feature type="binding site" evidence="6">
    <location>
        <begin position="175"/>
        <end position="181"/>
    </location>
    <ligand>
        <name>GTP</name>
        <dbReference type="ChEBI" id="CHEBI:37565"/>
    </ligand>
</feature>
<keyword evidence="2 7" id="KW-0479">Metal-binding</keyword>
<comment type="similarity">
    <text evidence="1">Belongs to the G-alpha family. G(q) subfamily.</text>
</comment>
<dbReference type="GO" id="GO:0000750">
    <property type="term" value="P:pheromone-dependent signal transduction involved in conjugation with cellular fusion"/>
    <property type="evidence" value="ECO:0007669"/>
    <property type="project" value="TreeGrafter"/>
</dbReference>
<dbReference type="GO" id="GO:0005834">
    <property type="term" value="C:heterotrimeric G-protein complex"/>
    <property type="evidence" value="ECO:0007669"/>
    <property type="project" value="InterPro"/>
</dbReference>
<proteinExistence type="inferred from homology"/>
<feature type="binding site" evidence="6">
    <location>
        <begin position="43"/>
        <end position="48"/>
    </location>
    <ligand>
        <name>GTP</name>
        <dbReference type="ChEBI" id="CHEBI:37565"/>
    </ligand>
</feature>
<organism evidence="10 11">
    <name type="scientific">Letharia columbiana</name>
    <dbReference type="NCBI Taxonomy" id="112416"/>
    <lineage>
        <taxon>Eukaryota</taxon>
        <taxon>Fungi</taxon>
        <taxon>Dikarya</taxon>
        <taxon>Ascomycota</taxon>
        <taxon>Pezizomycotina</taxon>
        <taxon>Lecanoromycetes</taxon>
        <taxon>OSLEUM clade</taxon>
        <taxon>Lecanoromycetidae</taxon>
        <taxon>Lecanorales</taxon>
        <taxon>Lecanorineae</taxon>
        <taxon>Parmeliaceae</taxon>
        <taxon>Letharia</taxon>
    </lineage>
</organism>
<dbReference type="Proteomes" id="UP000578531">
    <property type="component" value="Unassembled WGS sequence"/>
</dbReference>
<dbReference type="PRINTS" id="PR01241">
    <property type="entry name" value="GPROTEINAFNG"/>
</dbReference>
<feature type="binding site" evidence="6">
    <location>
        <begin position="269"/>
        <end position="272"/>
    </location>
    <ligand>
        <name>GTP</name>
        <dbReference type="ChEBI" id="CHEBI:37565"/>
    </ligand>
</feature>
<dbReference type="InterPro" id="IPR027417">
    <property type="entry name" value="P-loop_NTPase"/>
</dbReference>
<sequence>MGCGMSTEEKEGKERNEQIENQLKRDKLSQRNEIKMLLLGAGESGKSTILKQMKLIHEGSYSRDERESFKEIIYSNTVQSMRVILEAMESLELPLDDQRTEYHVQTIFMQPAQIEGESLPPEVGSAIDALWKDAGVQECFKRSREYQLNDSARYYFDSIGRIAQPDYLPNDQDVLRSRVKTTGITETTFIIGELTYRMFDVGGQRSERKKWIHCFENVTTILFLVAISEYDQLLFEDETVNRMQEALTLFDSICNSRWFVKTSIILFLNKIDRFKEKLPVSPMKNYFPDYEGKLNRTGNNGAEHHRSNIAEGGPDYAAACDYILNRFVSLNQHETKQIYTHFTCATDTTQIRFVMAAVNGMFITALLPFEPADDWLQILLYKRTFVIVPSWANHVAVMNVLTDVRLIVSPLVIVARLKSARPKKIILALFFMARVWESIARPVYCSMLTWDSVVTAVICQVIYLNRIKPSGDLTFEIWPVTLCSQIVQCLSILATCLVYLRPFLDSLETGFIQVGDLRRRHVSGFGYRAEAGSRGPRDKKSGVSFSSLKSKLSRAQPRNEDIELQDNARTNLQDLGNTAFVDAEHHDWDAHSRSHILRTTTLTVEERYRDNHSLTTSPSAQFVHYPKGSR</sequence>
<dbReference type="Gene3D" id="1.10.400.10">
    <property type="entry name" value="GI Alpha 1, domain 2-like"/>
    <property type="match status" value="1"/>
</dbReference>
<dbReference type="GO" id="GO:0005525">
    <property type="term" value="F:GTP binding"/>
    <property type="evidence" value="ECO:0007669"/>
    <property type="project" value="UniProtKB-KW"/>
</dbReference>
<dbReference type="GO" id="GO:0046872">
    <property type="term" value="F:metal ion binding"/>
    <property type="evidence" value="ECO:0007669"/>
    <property type="project" value="UniProtKB-KW"/>
</dbReference>
<evidence type="ECO:0000313" key="11">
    <source>
        <dbReference type="Proteomes" id="UP000578531"/>
    </source>
</evidence>
<evidence type="ECO:0000313" key="10">
    <source>
        <dbReference type="EMBL" id="KAF6232728.1"/>
    </source>
</evidence>
<dbReference type="InterPro" id="IPR011025">
    <property type="entry name" value="GproteinA_insert"/>
</dbReference>
<feature type="binding site" evidence="7">
    <location>
        <position position="181"/>
    </location>
    <ligand>
        <name>Mg(2+)</name>
        <dbReference type="ChEBI" id="CHEBI:18420"/>
    </ligand>
</feature>
<dbReference type="CDD" id="cd00066">
    <property type="entry name" value="G-alpha"/>
    <property type="match status" value="1"/>
</dbReference>
<feature type="region of interest" description="Disordered" evidence="8">
    <location>
        <begin position="1"/>
        <end position="26"/>
    </location>
</feature>
<evidence type="ECO:0000256" key="6">
    <source>
        <dbReference type="PIRSR" id="PIRSR601019-1"/>
    </source>
</evidence>
<dbReference type="PROSITE" id="PS51882">
    <property type="entry name" value="G_ALPHA"/>
    <property type="match status" value="1"/>
</dbReference>
<dbReference type="SUPFAM" id="SSF52540">
    <property type="entry name" value="P-loop containing nucleoside triphosphate hydrolases"/>
    <property type="match status" value="1"/>
</dbReference>
<dbReference type="PRINTS" id="PR00318">
    <property type="entry name" value="GPROTEINA"/>
</dbReference>
<dbReference type="GO" id="GO:0005737">
    <property type="term" value="C:cytoplasm"/>
    <property type="evidence" value="ECO:0007669"/>
    <property type="project" value="TreeGrafter"/>
</dbReference>
<keyword evidence="7" id="KW-0460">Magnesium</keyword>
<dbReference type="Pfam" id="PF00503">
    <property type="entry name" value="G-alpha"/>
    <property type="match status" value="1"/>
</dbReference>
<evidence type="ECO:0000256" key="5">
    <source>
        <dbReference type="ARBA" id="ARBA00023224"/>
    </source>
</evidence>
<dbReference type="FunFam" id="1.10.400.10:FF:000001">
    <property type="entry name" value="Guanine nucleotide-binding protein G(I) subunit alpha"/>
    <property type="match status" value="1"/>
</dbReference>
<evidence type="ECO:0000256" key="2">
    <source>
        <dbReference type="ARBA" id="ARBA00022723"/>
    </source>
</evidence>
<dbReference type="Pfam" id="PF20684">
    <property type="entry name" value="Fung_rhodopsin"/>
    <property type="match status" value="1"/>
</dbReference>
<dbReference type="PANTHER" id="PTHR10218">
    <property type="entry name" value="GTP-BINDING PROTEIN ALPHA SUBUNIT"/>
    <property type="match status" value="1"/>
</dbReference>
<keyword evidence="11" id="KW-1185">Reference proteome</keyword>
<reference evidence="10 11" key="1">
    <citation type="journal article" date="2020" name="Genomics">
        <title>Complete, high-quality genomes from long-read metagenomic sequencing of two wolf lichen thalli reveals enigmatic genome architecture.</title>
        <authorList>
            <person name="McKenzie S.K."/>
            <person name="Walston R.F."/>
            <person name="Allen J.L."/>
        </authorList>
    </citation>
    <scope>NUCLEOTIDE SEQUENCE [LARGE SCALE GENOMIC DNA]</scope>
    <source>
        <strain evidence="10">WasteWater2</strain>
    </source>
</reference>
<evidence type="ECO:0000256" key="3">
    <source>
        <dbReference type="ARBA" id="ARBA00022741"/>
    </source>
</evidence>
<dbReference type="InterPro" id="IPR049326">
    <property type="entry name" value="Rhodopsin_dom_fungi"/>
</dbReference>
<dbReference type="Gene3D" id="3.40.50.300">
    <property type="entry name" value="P-loop containing nucleotide triphosphate hydrolases"/>
    <property type="match status" value="1"/>
</dbReference>
<evidence type="ECO:0000256" key="7">
    <source>
        <dbReference type="PIRSR" id="PIRSR601019-2"/>
    </source>
</evidence>
<comment type="caution">
    <text evidence="10">The sequence shown here is derived from an EMBL/GenBank/DDBJ whole genome shotgun (WGS) entry which is preliminary data.</text>
</comment>
<evidence type="ECO:0000256" key="8">
    <source>
        <dbReference type="SAM" id="MobiDB-lite"/>
    </source>
</evidence>
<name>A0A8H6FQ99_9LECA</name>
<evidence type="ECO:0000259" key="9">
    <source>
        <dbReference type="Pfam" id="PF20684"/>
    </source>
</evidence>
<dbReference type="GO" id="GO:0001664">
    <property type="term" value="F:G protein-coupled receptor binding"/>
    <property type="evidence" value="ECO:0007669"/>
    <property type="project" value="InterPro"/>
</dbReference>
<dbReference type="InterPro" id="IPR002975">
    <property type="entry name" value="Fungi_Gprotein_alpha"/>
</dbReference>
<dbReference type="EMBL" id="JACCJC010000045">
    <property type="protein sequence ID" value="KAF6232728.1"/>
    <property type="molecule type" value="Genomic_DNA"/>
</dbReference>
<evidence type="ECO:0000256" key="1">
    <source>
        <dbReference type="ARBA" id="ARBA00007976"/>
    </source>
</evidence>
<feature type="binding site" evidence="7">
    <location>
        <position position="47"/>
    </location>
    <ligand>
        <name>Mg(2+)</name>
        <dbReference type="ChEBI" id="CHEBI:18420"/>
    </ligand>
</feature>
<protein>
    <recommendedName>
        <fullName evidence="9">Rhodopsin domain-containing protein</fullName>
    </recommendedName>
</protein>
<keyword evidence="3 6" id="KW-0547">Nucleotide-binding</keyword>
<accession>A0A8H6FQ99</accession>
<feature type="binding site" evidence="6">
    <location>
        <position position="345"/>
    </location>
    <ligand>
        <name>GTP</name>
        <dbReference type="ChEBI" id="CHEBI:37565"/>
    </ligand>
</feature>
<dbReference type="PANTHER" id="PTHR10218:SF302">
    <property type="entry name" value="GUANINE NUCLEOTIDE-BINDING PROTEIN ALPHA-5 SUBUNIT"/>
    <property type="match status" value="1"/>
</dbReference>
<gene>
    <name evidence="10" type="ORF">HO173_008942</name>
</gene>